<proteinExistence type="predicted"/>
<dbReference type="Gene3D" id="3.40.50.300">
    <property type="entry name" value="P-loop containing nucleotide triphosphate hydrolases"/>
    <property type="match status" value="1"/>
</dbReference>
<dbReference type="EMBL" id="KV417487">
    <property type="protein sequence ID" value="KZP32060.1"/>
    <property type="molecule type" value="Genomic_DNA"/>
</dbReference>
<protein>
    <recommendedName>
        <fullName evidence="2">G domain-containing protein</fullName>
    </recommendedName>
</protein>
<dbReference type="OrthoDB" id="8954335at2759"/>
<dbReference type="InterPro" id="IPR006073">
    <property type="entry name" value="GTP-bd"/>
</dbReference>
<accession>A0A166UUY7</accession>
<dbReference type="InterPro" id="IPR027417">
    <property type="entry name" value="P-loop_NTPase"/>
</dbReference>
<feature type="domain" description="G" evidence="2">
    <location>
        <begin position="18"/>
        <end position="84"/>
    </location>
</feature>
<organism evidence="3 4">
    <name type="scientific">Athelia psychrophila</name>
    <dbReference type="NCBI Taxonomy" id="1759441"/>
    <lineage>
        <taxon>Eukaryota</taxon>
        <taxon>Fungi</taxon>
        <taxon>Dikarya</taxon>
        <taxon>Basidiomycota</taxon>
        <taxon>Agaricomycotina</taxon>
        <taxon>Agaricomycetes</taxon>
        <taxon>Agaricomycetidae</taxon>
        <taxon>Atheliales</taxon>
        <taxon>Atheliaceae</taxon>
        <taxon>Athelia</taxon>
    </lineage>
</organism>
<dbReference type="SUPFAM" id="SSF52540">
    <property type="entry name" value="P-loop containing nucleoside triphosphate hydrolases"/>
    <property type="match status" value="1"/>
</dbReference>
<dbReference type="Pfam" id="PF01926">
    <property type="entry name" value="MMR_HSR1"/>
    <property type="match status" value="1"/>
</dbReference>
<feature type="coiled-coil region" evidence="1">
    <location>
        <begin position="225"/>
        <end position="275"/>
    </location>
</feature>
<keyword evidence="1" id="KW-0175">Coiled coil</keyword>
<dbReference type="CDD" id="cd00882">
    <property type="entry name" value="Ras_like_GTPase"/>
    <property type="match status" value="1"/>
</dbReference>
<dbReference type="STRING" id="436010.A0A166UUY7"/>
<gene>
    <name evidence="3" type="ORF">FIBSPDRAFT_813098</name>
</gene>
<reference evidence="3 4" key="1">
    <citation type="journal article" date="2016" name="Mol. Biol. Evol.">
        <title>Comparative Genomics of Early-Diverging Mushroom-Forming Fungi Provides Insights into the Origins of Lignocellulose Decay Capabilities.</title>
        <authorList>
            <person name="Nagy L.G."/>
            <person name="Riley R."/>
            <person name="Tritt A."/>
            <person name="Adam C."/>
            <person name="Daum C."/>
            <person name="Floudas D."/>
            <person name="Sun H."/>
            <person name="Yadav J.S."/>
            <person name="Pangilinan J."/>
            <person name="Larsson K.H."/>
            <person name="Matsuura K."/>
            <person name="Barry K."/>
            <person name="Labutti K."/>
            <person name="Kuo R."/>
            <person name="Ohm R.A."/>
            <person name="Bhattacharya S.S."/>
            <person name="Shirouzu T."/>
            <person name="Yoshinaga Y."/>
            <person name="Martin F.M."/>
            <person name="Grigoriev I.V."/>
            <person name="Hibbett D.S."/>
        </authorList>
    </citation>
    <scope>NUCLEOTIDE SEQUENCE [LARGE SCALE GENOMIC DNA]</scope>
    <source>
        <strain evidence="3 4">CBS 109695</strain>
    </source>
</reference>
<dbReference type="Proteomes" id="UP000076532">
    <property type="component" value="Unassembled WGS sequence"/>
</dbReference>
<dbReference type="AlphaFoldDB" id="A0A166UUY7"/>
<evidence type="ECO:0000259" key="2">
    <source>
        <dbReference type="Pfam" id="PF01926"/>
    </source>
</evidence>
<evidence type="ECO:0000313" key="4">
    <source>
        <dbReference type="Proteomes" id="UP000076532"/>
    </source>
</evidence>
<evidence type="ECO:0000313" key="3">
    <source>
        <dbReference type="EMBL" id="KZP32060.1"/>
    </source>
</evidence>
<dbReference type="GO" id="GO:0005525">
    <property type="term" value="F:GTP binding"/>
    <property type="evidence" value="ECO:0007669"/>
    <property type="project" value="InterPro"/>
</dbReference>
<name>A0A166UUY7_9AGAM</name>
<keyword evidence="4" id="KW-1185">Reference proteome</keyword>
<evidence type="ECO:0000256" key="1">
    <source>
        <dbReference type="SAM" id="Coils"/>
    </source>
</evidence>
<sequence length="307" mass="34210">MSITEDFNHRLCAKDRIVVVMGSTGAGKSTFIEYATQQGGGSVGHSLQSQTSEIRAVRTKHPEDHGSVIFVDTPGFDETNRSDIEILAQIAGWFVKVYKENVSISAILYLHRISGNRMAGSPLKNLQLFSSMCGQNAMNRVVLGTTMWSETKPATGERRETELKRTFWADMLAQGCKAHRFGDSYQSAWQIIGTLPTEQENIIISREIVDDKKNLNETAAGVKLTKELNRLIADQKAAARRMEEQANGQSDPVLVAELQLRHDEMEKKIGGVTAQLHQLKIPFARRFMNFITGKKARKSGVYVPGNR</sequence>